<evidence type="ECO:0000256" key="2">
    <source>
        <dbReference type="ARBA" id="ARBA00012000"/>
    </source>
</evidence>
<keyword evidence="7" id="KW-1185">Reference proteome</keyword>
<evidence type="ECO:0000259" key="5">
    <source>
        <dbReference type="SMART" id="SM00478"/>
    </source>
</evidence>
<dbReference type="SUPFAM" id="SSF48150">
    <property type="entry name" value="DNA-glycosylase"/>
    <property type="match status" value="1"/>
</dbReference>
<proteinExistence type="predicted"/>
<dbReference type="SMART" id="SM00478">
    <property type="entry name" value="ENDO3c"/>
    <property type="match status" value="1"/>
</dbReference>
<evidence type="ECO:0000256" key="4">
    <source>
        <dbReference type="ARBA" id="ARBA00023204"/>
    </source>
</evidence>
<dbReference type="RefSeq" id="WP_284375524.1">
    <property type="nucleotide sequence ID" value="NZ_BSNN01000002.1"/>
</dbReference>
<dbReference type="Gene3D" id="1.10.1670.40">
    <property type="match status" value="1"/>
</dbReference>
<dbReference type="CDD" id="cd00056">
    <property type="entry name" value="ENDO3c"/>
    <property type="match status" value="1"/>
</dbReference>
<evidence type="ECO:0000313" key="7">
    <source>
        <dbReference type="Proteomes" id="UP001156694"/>
    </source>
</evidence>
<dbReference type="InterPro" id="IPR011257">
    <property type="entry name" value="DNA_glycosylase"/>
</dbReference>
<accession>A0ABQ5VRI6</accession>
<dbReference type="PANTHER" id="PTHR43003:SF5">
    <property type="entry name" value="DNA-3-METHYLADENINE GLYCOSYLASE"/>
    <property type="match status" value="1"/>
</dbReference>
<sequence>MDERCITSQGCIAEGAGYLCANHPEFQEVVPQLDEIPLRLRGDGFEAVLKAIVGQQVSLASAQSIWARLEGAGLSTQGGVARASEAELRACGLSRPKVRYAIGLADSDIDYGALRSLPSTDVIARLIEIKGIGTWSAEIYAMFSLGRADVFAHGDLALQEATRHMYGLNARPSERQMRELALKWSPWRGVAARILWAYYKQIKSREGI</sequence>
<feature type="domain" description="HhH-GPD" evidence="5">
    <location>
        <begin position="53"/>
        <end position="200"/>
    </location>
</feature>
<dbReference type="Pfam" id="PF00730">
    <property type="entry name" value="HhH-GPD"/>
    <property type="match status" value="1"/>
</dbReference>
<dbReference type="InterPro" id="IPR003265">
    <property type="entry name" value="HhH-GPD_domain"/>
</dbReference>
<keyword evidence="4" id="KW-0234">DNA repair</keyword>
<gene>
    <name evidence="6" type="ORF">GCM10007939_03080</name>
</gene>
<reference evidence="7" key="1">
    <citation type="journal article" date="2019" name="Int. J. Syst. Evol. Microbiol.">
        <title>The Global Catalogue of Microorganisms (GCM) 10K type strain sequencing project: providing services to taxonomists for standard genome sequencing and annotation.</title>
        <authorList>
            <consortium name="The Broad Institute Genomics Platform"/>
            <consortium name="The Broad Institute Genome Sequencing Center for Infectious Disease"/>
            <person name="Wu L."/>
            <person name="Ma J."/>
        </authorList>
    </citation>
    <scope>NUCLEOTIDE SEQUENCE [LARGE SCALE GENOMIC DNA]</scope>
    <source>
        <strain evidence="7">NBRC 110140</strain>
    </source>
</reference>
<name>A0ABQ5VRI6_9RHOB</name>
<protein>
    <recommendedName>
        <fullName evidence="2">DNA-3-methyladenine glycosylase II</fullName>
        <ecNumber evidence="2">3.2.2.21</ecNumber>
    </recommendedName>
</protein>
<evidence type="ECO:0000256" key="3">
    <source>
        <dbReference type="ARBA" id="ARBA00022763"/>
    </source>
</evidence>
<organism evidence="6 7">
    <name type="scientific">Amylibacter marinus</name>
    <dbReference type="NCBI Taxonomy" id="1475483"/>
    <lineage>
        <taxon>Bacteria</taxon>
        <taxon>Pseudomonadati</taxon>
        <taxon>Pseudomonadota</taxon>
        <taxon>Alphaproteobacteria</taxon>
        <taxon>Rhodobacterales</taxon>
        <taxon>Paracoccaceae</taxon>
        <taxon>Amylibacter</taxon>
    </lineage>
</organism>
<comment type="caution">
    <text evidence="6">The sequence shown here is derived from an EMBL/GenBank/DDBJ whole genome shotgun (WGS) entry which is preliminary data.</text>
</comment>
<evidence type="ECO:0000313" key="6">
    <source>
        <dbReference type="EMBL" id="GLQ34025.1"/>
    </source>
</evidence>
<comment type="catalytic activity">
    <reaction evidence="1">
        <text>Hydrolysis of alkylated DNA, releasing 3-methyladenine, 3-methylguanine, 7-methylguanine and 7-methyladenine.</text>
        <dbReference type="EC" id="3.2.2.21"/>
    </reaction>
</comment>
<keyword evidence="3" id="KW-0227">DNA damage</keyword>
<evidence type="ECO:0000256" key="1">
    <source>
        <dbReference type="ARBA" id="ARBA00000086"/>
    </source>
</evidence>
<dbReference type="Gene3D" id="1.10.340.30">
    <property type="entry name" value="Hypothetical protein, domain 2"/>
    <property type="match status" value="1"/>
</dbReference>
<dbReference type="EC" id="3.2.2.21" evidence="2"/>
<dbReference type="PANTHER" id="PTHR43003">
    <property type="entry name" value="DNA-3-METHYLADENINE GLYCOSYLASE"/>
    <property type="match status" value="1"/>
</dbReference>
<dbReference type="InterPro" id="IPR051912">
    <property type="entry name" value="Alkylbase_DNA_Glycosylase/TA"/>
</dbReference>
<dbReference type="EMBL" id="BSNN01000002">
    <property type="protein sequence ID" value="GLQ34025.1"/>
    <property type="molecule type" value="Genomic_DNA"/>
</dbReference>
<dbReference type="Proteomes" id="UP001156694">
    <property type="component" value="Unassembled WGS sequence"/>
</dbReference>